<comment type="caution">
    <text evidence="1">The sequence shown here is derived from an EMBL/GenBank/DDBJ whole genome shotgun (WGS) entry which is preliminary data.</text>
</comment>
<reference evidence="1 2" key="1">
    <citation type="submission" date="2016-07" db="EMBL/GenBank/DDBJ databases">
        <title>Pervasive Adenine N6-methylation of Active Genes in Fungi.</title>
        <authorList>
            <consortium name="DOE Joint Genome Institute"/>
            <person name="Mondo S.J."/>
            <person name="Dannebaum R.O."/>
            <person name="Kuo R.C."/>
            <person name="Labutti K."/>
            <person name="Haridas S."/>
            <person name="Kuo A."/>
            <person name="Salamov A."/>
            <person name="Ahrendt S.R."/>
            <person name="Lipzen A."/>
            <person name="Sullivan W."/>
            <person name="Andreopoulos W.B."/>
            <person name="Clum A."/>
            <person name="Lindquist E."/>
            <person name="Daum C."/>
            <person name="Ramamoorthy G.K."/>
            <person name="Gryganskyi A."/>
            <person name="Culley D."/>
            <person name="Magnuson J.K."/>
            <person name="James T.Y."/>
            <person name="O'Malley M.A."/>
            <person name="Stajich J.E."/>
            <person name="Spatafora J.W."/>
            <person name="Visel A."/>
            <person name="Grigoriev I.V."/>
        </authorList>
    </citation>
    <scope>NUCLEOTIDE SEQUENCE [LARGE SCALE GENOMIC DNA]</scope>
    <source>
        <strain evidence="1 2">CBS 115471</strain>
    </source>
</reference>
<dbReference type="Proteomes" id="UP000193144">
    <property type="component" value="Unassembled WGS sequence"/>
</dbReference>
<keyword evidence="2" id="KW-1185">Reference proteome</keyword>
<name>A0A1Y1ZPD0_9PLEO</name>
<gene>
    <name evidence="1" type="ORF">BCR34DRAFT_564231</name>
</gene>
<dbReference type="EMBL" id="MCFA01000054">
    <property type="protein sequence ID" value="ORY12109.1"/>
    <property type="molecule type" value="Genomic_DNA"/>
</dbReference>
<protein>
    <submittedName>
        <fullName evidence="1">Uncharacterized protein</fullName>
    </submittedName>
</protein>
<evidence type="ECO:0000313" key="2">
    <source>
        <dbReference type="Proteomes" id="UP000193144"/>
    </source>
</evidence>
<dbReference type="AlphaFoldDB" id="A0A1Y1ZPD0"/>
<sequence length="83" mass="9727">MYILRDGLHEDTVDDVCHLGMELSDLMRKHCEYEDGMWALSTKPEYMTMGETKFSNHFLQPSGELLDWLDLLMRILPWIPGPL</sequence>
<evidence type="ECO:0000313" key="1">
    <source>
        <dbReference type="EMBL" id="ORY12109.1"/>
    </source>
</evidence>
<proteinExistence type="predicted"/>
<accession>A0A1Y1ZPD0</accession>
<organism evidence="1 2">
    <name type="scientific">Clohesyomyces aquaticus</name>
    <dbReference type="NCBI Taxonomy" id="1231657"/>
    <lineage>
        <taxon>Eukaryota</taxon>
        <taxon>Fungi</taxon>
        <taxon>Dikarya</taxon>
        <taxon>Ascomycota</taxon>
        <taxon>Pezizomycotina</taxon>
        <taxon>Dothideomycetes</taxon>
        <taxon>Pleosporomycetidae</taxon>
        <taxon>Pleosporales</taxon>
        <taxon>Lindgomycetaceae</taxon>
        <taxon>Clohesyomyces</taxon>
    </lineage>
</organism>
<dbReference type="OrthoDB" id="5238236at2759"/>